<gene>
    <name evidence="1" type="ORF">GCM10011450_21100</name>
</gene>
<protein>
    <recommendedName>
        <fullName evidence="3">DUF2946 family protein</fullName>
    </recommendedName>
</protein>
<comment type="caution">
    <text evidence="1">The sequence shown here is derived from an EMBL/GenBank/DDBJ whole genome shotgun (WGS) entry which is preliminary data.</text>
</comment>
<dbReference type="AlphaFoldDB" id="A0A918JMZ0"/>
<proteinExistence type="predicted"/>
<reference evidence="1" key="1">
    <citation type="journal article" date="2014" name="Int. J. Syst. Evol. Microbiol.">
        <title>Complete genome sequence of Corynebacterium casei LMG S-19264T (=DSM 44701T), isolated from a smear-ripened cheese.</title>
        <authorList>
            <consortium name="US DOE Joint Genome Institute (JGI-PGF)"/>
            <person name="Walter F."/>
            <person name="Albersmeier A."/>
            <person name="Kalinowski J."/>
            <person name="Ruckert C."/>
        </authorList>
    </citation>
    <scope>NUCLEOTIDE SEQUENCE</scope>
    <source>
        <strain evidence="1">KCTC 23732</strain>
    </source>
</reference>
<dbReference type="EMBL" id="BMYS01000015">
    <property type="protein sequence ID" value="GGW90590.1"/>
    <property type="molecule type" value="Genomic_DNA"/>
</dbReference>
<evidence type="ECO:0008006" key="3">
    <source>
        <dbReference type="Google" id="ProtNLM"/>
    </source>
</evidence>
<reference evidence="1" key="2">
    <citation type="submission" date="2020-09" db="EMBL/GenBank/DDBJ databases">
        <authorList>
            <person name="Sun Q."/>
            <person name="Kim S."/>
        </authorList>
    </citation>
    <scope>NUCLEOTIDE SEQUENCE</scope>
    <source>
        <strain evidence="1">KCTC 23732</strain>
    </source>
</reference>
<dbReference type="Proteomes" id="UP000608345">
    <property type="component" value="Unassembled WGS sequence"/>
</dbReference>
<accession>A0A918JMZ0</accession>
<dbReference type="Pfam" id="PF11161">
    <property type="entry name" value="DUF2944"/>
    <property type="match status" value="1"/>
</dbReference>
<dbReference type="InterPro" id="IPR021332">
    <property type="entry name" value="DUF2944"/>
</dbReference>
<organism evidence="1 2">
    <name type="scientific">Advenella faeciporci</name>
    <dbReference type="NCBI Taxonomy" id="797535"/>
    <lineage>
        <taxon>Bacteria</taxon>
        <taxon>Pseudomonadati</taxon>
        <taxon>Pseudomonadota</taxon>
        <taxon>Betaproteobacteria</taxon>
        <taxon>Burkholderiales</taxon>
        <taxon>Alcaligenaceae</taxon>
    </lineage>
</organism>
<dbReference type="RefSeq" id="WP_189385455.1">
    <property type="nucleotide sequence ID" value="NZ_BAABFY010000050.1"/>
</dbReference>
<evidence type="ECO:0000313" key="1">
    <source>
        <dbReference type="EMBL" id="GGW90590.1"/>
    </source>
</evidence>
<name>A0A918JMZ0_9BURK</name>
<sequence length="206" mass="23141">MDKNVLDAIKKWPDVPAVYGWLSLDLNGKWKLHPAGSYQPGKPGESIGSPQINDFINRNYAATDNGEWFFQNGPQRVYVSLAHAPHVLHLAEDGHTLDTHTRQTVQAIQAWYLDEQGFLYAQTNLGAGIICGRDTAQVIEHFSIHHSNDNGASLGSLSEKHLLELDQGQQLDVSYEQHPEYSAPLQQIDSRLIPEKLHFIAWPRAK</sequence>
<keyword evidence="2" id="KW-1185">Reference proteome</keyword>
<evidence type="ECO:0000313" key="2">
    <source>
        <dbReference type="Proteomes" id="UP000608345"/>
    </source>
</evidence>